<evidence type="ECO:0000256" key="1">
    <source>
        <dbReference type="ARBA" id="ARBA00004167"/>
    </source>
</evidence>
<dbReference type="InterPro" id="IPR007343">
    <property type="entry name" value="Uncharacterised_pept_Zn_put"/>
</dbReference>
<accession>A0ABQ4D7A0</accession>
<feature type="transmembrane region" description="Helical" evidence="6">
    <location>
        <begin position="21"/>
        <end position="42"/>
    </location>
</feature>
<gene>
    <name evidence="7" type="ORF">Col01nite_07550</name>
</gene>
<organism evidence="7 8">
    <name type="scientific">Cellulomonas oligotrophica</name>
    <dbReference type="NCBI Taxonomy" id="931536"/>
    <lineage>
        <taxon>Bacteria</taxon>
        <taxon>Bacillati</taxon>
        <taxon>Actinomycetota</taxon>
        <taxon>Actinomycetes</taxon>
        <taxon>Micrococcales</taxon>
        <taxon>Cellulomonadaceae</taxon>
        <taxon>Cellulomonas</taxon>
    </lineage>
</organism>
<dbReference type="Proteomes" id="UP000618382">
    <property type="component" value="Unassembled WGS sequence"/>
</dbReference>
<sequence>MRVTFSDGGNFEGGRVSRRSGGRTAAVGGGAIGLVVLAVYLFTGTDLSPLLGGGGTGTQEKVGTCSAEEANTDPTCRFSATVQSLDAYWEPTLAGTATPLVRPEGAVFEEATSTGCGDASASTGPFYCPVDTTIYLDLGFFTLLQEQFGAQGGPLAEMYVYAHEYGHHVQHLTGVLESADRTGTGADSDSVRIELQADCYAGMWAGDAATREDPDTGVTFLEPITAEQLAQAIDTAEAIGDDHIQAGGGGTVDPDTWTHGSSEQRRRWFTVGYEQGSMDACDTFAAAEL</sequence>
<dbReference type="PANTHER" id="PTHR30168:SF0">
    <property type="entry name" value="INNER MEMBRANE PROTEIN"/>
    <property type="match status" value="1"/>
</dbReference>
<protein>
    <submittedName>
        <fullName evidence="7">Membrane protein</fullName>
    </submittedName>
</protein>
<evidence type="ECO:0000256" key="3">
    <source>
        <dbReference type="ARBA" id="ARBA00022989"/>
    </source>
</evidence>
<keyword evidence="3 6" id="KW-1133">Transmembrane helix</keyword>
<name>A0ABQ4D7A0_9CELL</name>
<reference evidence="7 8" key="1">
    <citation type="submission" date="2021-01" db="EMBL/GenBank/DDBJ databases">
        <title>Whole genome shotgun sequence of Cellulomonas oligotrophica NBRC 109435.</title>
        <authorList>
            <person name="Komaki H."/>
            <person name="Tamura T."/>
        </authorList>
    </citation>
    <scope>NUCLEOTIDE SEQUENCE [LARGE SCALE GENOMIC DNA]</scope>
    <source>
        <strain evidence="7 8">NBRC 109435</strain>
    </source>
</reference>
<evidence type="ECO:0000256" key="5">
    <source>
        <dbReference type="SAM" id="MobiDB-lite"/>
    </source>
</evidence>
<comment type="caution">
    <text evidence="7">The sequence shown here is derived from an EMBL/GenBank/DDBJ whole genome shotgun (WGS) entry which is preliminary data.</text>
</comment>
<evidence type="ECO:0000256" key="2">
    <source>
        <dbReference type="ARBA" id="ARBA00022692"/>
    </source>
</evidence>
<keyword evidence="2 6" id="KW-0812">Transmembrane</keyword>
<dbReference type="PANTHER" id="PTHR30168">
    <property type="entry name" value="PUTATIVE MEMBRANE PROTEIN YPFJ"/>
    <property type="match status" value="1"/>
</dbReference>
<dbReference type="Pfam" id="PF04228">
    <property type="entry name" value="Zn_peptidase"/>
    <property type="match status" value="1"/>
</dbReference>
<feature type="region of interest" description="Disordered" evidence="5">
    <location>
        <begin position="1"/>
        <end position="23"/>
    </location>
</feature>
<keyword evidence="8" id="KW-1185">Reference proteome</keyword>
<proteinExistence type="predicted"/>
<evidence type="ECO:0000313" key="7">
    <source>
        <dbReference type="EMBL" id="GIG31596.1"/>
    </source>
</evidence>
<comment type="subcellular location">
    <subcellularLocation>
        <location evidence="1">Membrane</location>
        <topology evidence="1">Single-pass membrane protein</topology>
    </subcellularLocation>
</comment>
<dbReference type="EMBL" id="BONN01000002">
    <property type="protein sequence ID" value="GIG31596.1"/>
    <property type="molecule type" value="Genomic_DNA"/>
</dbReference>
<evidence type="ECO:0000256" key="4">
    <source>
        <dbReference type="ARBA" id="ARBA00023136"/>
    </source>
</evidence>
<evidence type="ECO:0000256" key="6">
    <source>
        <dbReference type="SAM" id="Phobius"/>
    </source>
</evidence>
<evidence type="ECO:0000313" key="8">
    <source>
        <dbReference type="Proteomes" id="UP000618382"/>
    </source>
</evidence>
<keyword evidence="4 6" id="KW-0472">Membrane</keyword>